<dbReference type="GO" id="GO:0019695">
    <property type="term" value="P:choline metabolic process"/>
    <property type="evidence" value="ECO:0007669"/>
    <property type="project" value="TreeGrafter"/>
</dbReference>
<feature type="region of interest" description="Disordered" evidence="4">
    <location>
        <begin position="18"/>
        <end position="42"/>
    </location>
</feature>
<evidence type="ECO:0000313" key="8">
    <source>
        <dbReference type="WBParaSite" id="HPBE_0001283201-mRNA-1"/>
    </source>
</evidence>
<organism evidence="7 8">
    <name type="scientific">Heligmosomoides polygyrus</name>
    <name type="common">Parasitic roundworm</name>
    <dbReference type="NCBI Taxonomy" id="6339"/>
    <lineage>
        <taxon>Eukaryota</taxon>
        <taxon>Metazoa</taxon>
        <taxon>Ecdysozoa</taxon>
        <taxon>Nematoda</taxon>
        <taxon>Chromadorea</taxon>
        <taxon>Rhabditida</taxon>
        <taxon>Rhabditina</taxon>
        <taxon>Rhabditomorpha</taxon>
        <taxon>Strongyloidea</taxon>
        <taxon>Heligmosomidae</taxon>
        <taxon>Heligmosomoides</taxon>
    </lineage>
</organism>
<keyword evidence="3" id="KW-0378">Hydrolase</keyword>
<feature type="domain" description="Carboxylesterase type B" evidence="5">
    <location>
        <begin position="19"/>
        <end position="59"/>
    </location>
</feature>
<dbReference type="PANTHER" id="PTHR43918">
    <property type="entry name" value="ACETYLCHOLINESTERASE"/>
    <property type="match status" value="1"/>
</dbReference>
<dbReference type="WBParaSite" id="HPBE_0001283201-mRNA-1">
    <property type="protein sequence ID" value="HPBE_0001283201-mRNA-1"/>
    <property type="gene ID" value="HPBE_0001283201"/>
</dbReference>
<reference evidence="6 7" key="1">
    <citation type="submission" date="2018-11" db="EMBL/GenBank/DDBJ databases">
        <authorList>
            <consortium name="Pathogen Informatics"/>
        </authorList>
    </citation>
    <scope>NUCLEOTIDE SEQUENCE [LARGE SCALE GENOMIC DNA]</scope>
</reference>
<dbReference type="SUPFAM" id="SSF53474">
    <property type="entry name" value="alpha/beta-Hydrolases"/>
    <property type="match status" value="1"/>
</dbReference>
<reference evidence="8" key="2">
    <citation type="submission" date="2019-09" db="UniProtKB">
        <authorList>
            <consortium name="WormBaseParasite"/>
        </authorList>
    </citation>
    <scope>IDENTIFICATION</scope>
</reference>
<dbReference type="EMBL" id="UZAH01027655">
    <property type="protein sequence ID" value="VDO93801.1"/>
    <property type="molecule type" value="Genomic_DNA"/>
</dbReference>
<keyword evidence="2" id="KW-0719">Serine esterase</keyword>
<dbReference type="InterPro" id="IPR002018">
    <property type="entry name" value="CarbesteraseB"/>
</dbReference>
<dbReference type="Gene3D" id="3.40.50.1820">
    <property type="entry name" value="alpha/beta hydrolase"/>
    <property type="match status" value="1"/>
</dbReference>
<accession>A0A3P7Z146</accession>
<sequence>MLSHSRLRKSFSKVTTKPLSVPFAEPPTGEQRFRPPKPKKPWNETVVANTLSPACYQVNIFSICERN</sequence>
<evidence type="ECO:0000256" key="2">
    <source>
        <dbReference type="ARBA" id="ARBA00022487"/>
    </source>
</evidence>
<gene>
    <name evidence="6" type="ORF">HPBE_LOCUS12833</name>
</gene>
<dbReference type="AlphaFoldDB" id="A0A183FWL0"/>
<evidence type="ECO:0000313" key="7">
    <source>
        <dbReference type="Proteomes" id="UP000050761"/>
    </source>
</evidence>
<dbReference type="InterPro" id="IPR029058">
    <property type="entry name" value="AB_hydrolase_fold"/>
</dbReference>
<evidence type="ECO:0000256" key="1">
    <source>
        <dbReference type="ARBA" id="ARBA00005964"/>
    </source>
</evidence>
<dbReference type="Pfam" id="PF00135">
    <property type="entry name" value="COesterase"/>
    <property type="match status" value="1"/>
</dbReference>
<dbReference type="GO" id="GO:0006581">
    <property type="term" value="P:acetylcholine catabolic process"/>
    <property type="evidence" value="ECO:0007669"/>
    <property type="project" value="TreeGrafter"/>
</dbReference>
<dbReference type="PANTHER" id="PTHR43918:SF4">
    <property type="entry name" value="CARBOXYLIC ESTER HYDROLASE"/>
    <property type="match status" value="1"/>
</dbReference>
<evidence type="ECO:0000256" key="4">
    <source>
        <dbReference type="SAM" id="MobiDB-lite"/>
    </source>
</evidence>
<keyword evidence="7" id="KW-1185">Reference proteome</keyword>
<dbReference type="GO" id="GO:0003990">
    <property type="term" value="F:acetylcholinesterase activity"/>
    <property type="evidence" value="ECO:0007669"/>
    <property type="project" value="TreeGrafter"/>
</dbReference>
<protein>
    <submittedName>
        <fullName evidence="8">COesterase domain-containing protein</fullName>
    </submittedName>
</protein>
<accession>A0A183FWL0</accession>
<dbReference type="GO" id="GO:0005615">
    <property type="term" value="C:extracellular space"/>
    <property type="evidence" value="ECO:0007669"/>
    <property type="project" value="TreeGrafter"/>
</dbReference>
<evidence type="ECO:0000259" key="5">
    <source>
        <dbReference type="Pfam" id="PF00135"/>
    </source>
</evidence>
<name>A0A183FWL0_HELPZ</name>
<dbReference type="OrthoDB" id="19653at2759"/>
<proteinExistence type="inferred from homology"/>
<dbReference type="GO" id="GO:0005886">
    <property type="term" value="C:plasma membrane"/>
    <property type="evidence" value="ECO:0007669"/>
    <property type="project" value="TreeGrafter"/>
</dbReference>
<comment type="similarity">
    <text evidence="1">Belongs to the type-B carboxylesterase/lipase family.</text>
</comment>
<dbReference type="Proteomes" id="UP000050761">
    <property type="component" value="Unassembled WGS sequence"/>
</dbReference>
<dbReference type="InterPro" id="IPR050654">
    <property type="entry name" value="AChE-related_enzymes"/>
</dbReference>
<evidence type="ECO:0000256" key="3">
    <source>
        <dbReference type="ARBA" id="ARBA00022801"/>
    </source>
</evidence>
<evidence type="ECO:0000313" key="6">
    <source>
        <dbReference type="EMBL" id="VDO93801.1"/>
    </source>
</evidence>